<comment type="function">
    <text evidence="8">Catalyzes the condensation of pantoate with beta-alanine in an ATP-dependent reaction via a pantoyl-adenylate intermediate.</text>
</comment>
<evidence type="ECO:0000256" key="5">
    <source>
        <dbReference type="ARBA" id="ARBA00022741"/>
    </source>
</evidence>
<evidence type="ECO:0000313" key="9">
    <source>
        <dbReference type="EMBL" id="SUM45319.1"/>
    </source>
</evidence>
<dbReference type="GO" id="GO:0005829">
    <property type="term" value="C:cytosol"/>
    <property type="evidence" value="ECO:0007669"/>
    <property type="project" value="TreeGrafter"/>
</dbReference>
<dbReference type="InterPro" id="IPR014729">
    <property type="entry name" value="Rossmann-like_a/b/a_fold"/>
</dbReference>
<feature type="binding site" evidence="8">
    <location>
        <position position="154"/>
    </location>
    <ligand>
        <name>(R)-pantoate</name>
        <dbReference type="ChEBI" id="CHEBI:15980"/>
    </ligand>
</feature>
<evidence type="ECO:0000256" key="8">
    <source>
        <dbReference type="HAMAP-Rule" id="MF_00158"/>
    </source>
</evidence>
<feature type="active site" description="Proton donor" evidence="8">
    <location>
        <position position="38"/>
    </location>
</feature>
<dbReference type="GO" id="GO:0004592">
    <property type="term" value="F:pantoate-beta-alanine ligase activity"/>
    <property type="evidence" value="ECO:0007669"/>
    <property type="project" value="UniProtKB-UniRule"/>
</dbReference>
<comment type="subcellular location">
    <subcellularLocation>
        <location evidence="8">Cytoplasm</location>
    </subcellularLocation>
</comment>
<evidence type="ECO:0000256" key="7">
    <source>
        <dbReference type="ARBA" id="ARBA00048258"/>
    </source>
</evidence>
<dbReference type="PANTHER" id="PTHR21299">
    <property type="entry name" value="CYTIDYLATE KINASE/PANTOATE-BETA-ALANINE LIGASE"/>
    <property type="match status" value="1"/>
</dbReference>
<keyword evidence="10" id="KW-1185">Reference proteome</keyword>
<evidence type="ECO:0000256" key="6">
    <source>
        <dbReference type="ARBA" id="ARBA00022840"/>
    </source>
</evidence>
<dbReference type="InterPro" id="IPR003721">
    <property type="entry name" value="Pantoate_ligase"/>
</dbReference>
<dbReference type="UniPathway" id="UPA00028">
    <property type="reaction ID" value="UER00005"/>
</dbReference>
<keyword evidence="3 8" id="KW-0436">Ligase</keyword>
<dbReference type="FunFam" id="3.30.1300.10:FF:000001">
    <property type="entry name" value="Pantothenate synthetase"/>
    <property type="match status" value="1"/>
</dbReference>
<keyword evidence="5 8" id="KW-0547">Nucleotide-binding</keyword>
<comment type="catalytic activity">
    <reaction evidence="7 8">
        <text>(R)-pantoate + beta-alanine + ATP = (R)-pantothenate + AMP + diphosphate + H(+)</text>
        <dbReference type="Rhea" id="RHEA:10912"/>
        <dbReference type="ChEBI" id="CHEBI:15378"/>
        <dbReference type="ChEBI" id="CHEBI:15980"/>
        <dbReference type="ChEBI" id="CHEBI:29032"/>
        <dbReference type="ChEBI" id="CHEBI:30616"/>
        <dbReference type="ChEBI" id="CHEBI:33019"/>
        <dbReference type="ChEBI" id="CHEBI:57966"/>
        <dbReference type="ChEBI" id="CHEBI:456215"/>
        <dbReference type="EC" id="6.3.2.1"/>
    </reaction>
</comment>
<dbReference type="GO" id="GO:0005524">
    <property type="term" value="F:ATP binding"/>
    <property type="evidence" value="ECO:0007669"/>
    <property type="project" value="UniProtKB-KW"/>
</dbReference>
<feature type="binding site" evidence="8">
    <location>
        <position position="62"/>
    </location>
    <ligand>
        <name>beta-alanine</name>
        <dbReference type="ChEBI" id="CHEBI:57966"/>
    </ligand>
</feature>
<feature type="binding site" evidence="8">
    <location>
        <begin position="148"/>
        <end position="151"/>
    </location>
    <ligand>
        <name>ATP</name>
        <dbReference type="ChEBI" id="CHEBI:30616"/>
    </ligand>
</feature>
<dbReference type="Gene3D" id="3.40.50.620">
    <property type="entry name" value="HUPs"/>
    <property type="match status" value="1"/>
</dbReference>
<dbReference type="PANTHER" id="PTHR21299:SF1">
    <property type="entry name" value="PANTOATE--BETA-ALANINE LIGASE"/>
    <property type="match status" value="1"/>
</dbReference>
<feature type="binding site" evidence="8">
    <location>
        <position position="177"/>
    </location>
    <ligand>
        <name>ATP</name>
        <dbReference type="ChEBI" id="CHEBI:30616"/>
    </ligand>
</feature>
<name>A0A380G2B7_STAIN</name>
<feature type="binding site" evidence="8">
    <location>
        <begin position="185"/>
        <end position="188"/>
    </location>
    <ligand>
        <name>ATP</name>
        <dbReference type="ChEBI" id="CHEBI:30616"/>
    </ligand>
</feature>
<proteinExistence type="inferred from homology"/>
<protein>
    <recommendedName>
        <fullName evidence="8">Pantothenate synthetase</fullName>
        <shortName evidence="8">PS</shortName>
        <ecNumber evidence="8">6.3.2.1</ecNumber>
    </recommendedName>
    <alternativeName>
        <fullName evidence="8">Pantoate--beta-alanine ligase</fullName>
    </alternativeName>
    <alternativeName>
        <fullName evidence="8">Pantoate-activating enzyme</fullName>
    </alternativeName>
</protein>
<evidence type="ECO:0000313" key="10">
    <source>
        <dbReference type="Proteomes" id="UP000255549"/>
    </source>
</evidence>
<sequence>MTQRITSIQEMQQLAKQFHREGKSIGFVPTMGALHDGHLTMMRQSIQENDVTVISVFVNPLQFGPHEDFDAYPRQIDEDEAMVQQIGVDYVFYPSVEEMYPGELGIDVTVGRLAKVLEGALRPGHFDGVVTVVNKLFNIVQPDVAYFGKKDAQQLAIVEQMVRDFNHPVKIVGVDIVREADGLAKSSRNVYLTAEERQEAVHLRQSLALAESLYDAGERESSVIIDKVTQYLETHTSGQVQEVAVYSYPELRAQAHIEGRIFISLAVKFTQARLIDNIIIGDEIEK</sequence>
<dbReference type="STRING" id="1141106.GCA_000308095_01156"/>
<feature type="binding site" evidence="8">
    <location>
        <begin position="31"/>
        <end position="38"/>
    </location>
    <ligand>
        <name>ATP</name>
        <dbReference type="ChEBI" id="CHEBI:30616"/>
    </ligand>
</feature>
<gene>
    <name evidence="8 9" type="primary">panC</name>
    <name evidence="9" type="ORF">NCTC11048_00296</name>
</gene>
<comment type="subunit">
    <text evidence="8">Homodimer.</text>
</comment>
<dbReference type="NCBIfam" id="TIGR00018">
    <property type="entry name" value="panC"/>
    <property type="match status" value="1"/>
</dbReference>
<comment type="miscellaneous">
    <text evidence="8">The reaction proceeds by a bi uni uni bi ping pong mechanism.</text>
</comment>
<dbReference type="EMBL" id="UHDP01000003">
    <property type="protein sequence ID" value="SUM45319.1"/>
    <property type="molecule type" value="Genomic_DNA"/>
</dbReference>
<evidence type="ECO:0000256" key="2">
    <source>
        <dbReference type="ARBA" id="ARBA00009256"/>
    </source>
</evidence>
<feature type="binding site" evidence="8">
    <location>
        <position position="62"/>
    </location>
    <ligand>
        <name>(R)-pantoate</name>
        <dbReference type="ChEBI" id="CHEBI:15980"/>
    </ligand>
</feature>
<keyword evidence="6 8" id="KW-0067">ATP-binding</keyword>
<comment type="similarity">
    <text evidence="2 8">Belongs to the pantothenate synthetase family.</text>
</comment>
<dbReference type="Pfam" id="PF02569">
    <property type="entry name" value="Pantoate_ligase"/>
    <property type="match status" value="1"/>
</dbReference>
<evidence type="ECO:0000256" key="1">
    <source>
        <dbReference type="ARBA" id="ARBA00004990"/>
    </source>
</evidence>
<organism evidence="9 10">
    <name type="scientific">Staphylococcus intermedius NCTC 11048</name>
    <dbReference type="NCBI Taxonomy" id="1141106"/>
    <lineage>
        <taxon>Bacteria</taxon>
        <taxon>Bacillati</taxon>
        <taxon>Bacillota</taxon>
        <taxon>Bacilli</taxon>
        <taxon>Bacillales</taxon>
        <taxon>Staphylococcaceae</taxon>
        <taxon>Staphylococcus</taxon>
        <taxon>Staphylococcus intermedius group</taxon>
    </lineage>
</organism>
<evidence type="ECO:0000256" key="3">
    <source>
        <dbReference type="ARBA" id="ARBA00022598"/>
    </source>
</evidence>
<reference evidence="9 10" key="1">
    <citation type="submission" date="2018-06" db="EMBL/GenBank/DDBJ databases">
        <authorList>
            <consortium name="Pathogen Informatics"/>
            <person name="Doyle S."/>
        </authorList>
    </citation>
    <scope>NUCLEOTIDE SEQUENCE [LARGE SCALE GENOMIC DNA]</scope>
    <source>
        <strain evidence="10">NCTC 11048</strain>
    </source>
</reference>
<keyword evidence="8" id="KW-0963">Cytoplasm</keyword>
<evidence type="ECO:0000256" key="4">
    <source>
        <dbReference type="ARBA" id="ARBA00022655"/>
    </source>
</evidence>
<dbReference type="RefSeq" id="WP_019168623.1">
    <property type="nucleotide sequence ID" value="NZ_CAIB01000158.1"/>
</dbReference>
<dbReference type="HAMAP" id="MF_00158">
    <property type="entry name" value="PanC"/>
    <property type="match status" value="1"/>
</dbReference>
<dbReference type="InterPro" id="IPR042176">
    <property type="entry name" value="Pantoate_ligase_C"/>
</dbReference>
<dbReference type="AlphaFoldDB" id="A0A380G2B7"/>
<dbReference type="Gene3D" id="3.30.1300.10">
    <property type="entry name" value="Pantoate-beta-alanine ligase, C-terminal domain"/>
    <property type="match status" value="1"/>
</dbReference>
<comment type="pathway">
    <text evidence="1 8">Cofactor biosynthesis; (R)-pantothenate biosynthesis; (R)-pantothenate from (R)-pantoate and beta-alanine: step 1/1.</text>
</comment>
<dbReference type="SUPFAM" id="SSF52374">
    <property type="entry name" value="Nucleotidylyl transferase"/>
    <property type="match status" value="1"/>
</dbReference>
<keyword evidence="4 8" id="KW-0566">Pantothenate biosynthesis</keyword>
<dbReference type="Proteomes" id="UP000255549">
    <property type="component" value="Unassembled WGS sequence"/>
</dbReference>
<accession>A0A380G2B7</accession>
<dbReference type="FunFam" id="3.40.50.620:FF:000013">
    <property type="entry name" value="Pantothenate synthetase"/>
    <property type="match status" value="1"/>
</dbReference>
<dbReference type="EC" id="6.3.2.1" evidence="8"/>
<dbReference type="CDD" id="cd00560">
    <property type="entry name" value="PanC"/>
    <property type="match status" value="1"/>
</dbReference>
<dbReference type="GO" id="GO:0015940">
    <property type="term" value="P:pantothenate biosynthetic process"/>
    <property type="evidence" value="ECO:0007669"/>
    <property type="project" value="UniProtKB-UniRule"/>
</dbReference>
<dbReference type="OrthoDB" id="9773087at2"/>